<dbReference type="EMBL" id="FNMZ01000003">
    <property type="protein sequence ID" value="SDX12969.1"/>
    <property type="molecule type" value="Genomic_DNA"/>
</dbReference>
<feature type="transmembrane region" description="Helical" evidence="8">
    <location>
        <begin position="74"/>
        <end position="93"/>
    </location>
</feature>
<proteinExistence type="predicted"/>
<dbReference type="PIRSF" id="PIRSF004925">
    <property type="entry name" value="HcaT"/>
    <property type="match status" value="1"/>
</dbReference>
<gene>
    <name evidence="10" type="ORF">SAMN05444336_103385</name>
</gene>
<evidence type="ECO:0000256" key="3">
    <source>
        <dbReference type="ARBA" id="ARBA00022475"/>
    </source>
</evidence>
<feature type="domain" description="Major facilitator superfamily associated" evidence="9">
    <location>
        <begin position="12"/>
        <end position="349"/>
    </location>
</feature>
<feature type="transmembrane region" description="Helical" evidence="8">
    <location>
        <begin position="239"/>
        <end position="264"/>
    </location>
</feature>
<keyword evidence="11" id="KW-1185">Reference proteome</keyword>
<keyword evidence="5 8" id="KW-0812">Transmembrane</keyword>
<evidence type="ECO:0000256" key="7">
    <source>
        <dbReference type="ARBA" id="ARBA00023136"/>
    </source>
</evidence>
<feature type="transmembrane region" description="Helical" evidence="8">
    <location>
        <begin position="162"/>
        <end position="184"/>
    </location>
</feature>
<comment type="subcellular location">
    <subcellularLocation>
        <location evidence="1">Cell inner membrane</location>
        <topology evidence="1">Multi-pass membrane protein</topology>
    </subcellularLocation>
</comment>
<feature type="transmembrane region" description="Helical" evidence="8">
    <location>
        <begin position="205"/>
        <end position="227"/>
    </location>
</feature>
<feature type="transmembrane region" description="Helical" evidence="8">
    <location>
        <begin position="360"/>
        <end position="379"/>
    </location>
</feature>
<keyword evidence="3" id="KW-1003">Cell membrane</keyword>
<evidence type="ECO:0000256" key="1">
    <source>
        <dbReference type="ARBA" id="ARBA00004429"/>
    </source>
</evidence>
<keyword evidence="6 8" id="KW-1133">Transmembrane helix</keyword>
<evidence type="ECO:0000256" key="2">
    <source>
        <dbReference type="ARBA" id="ARBA00022448"/>
    </source>
</evidence>
<dbReference type="InterPro" id="IPR026032">
    <property type="entry name" value="HcaT-like"/>
</dbReference>
<keyword evidence="2" id="KW-0813">Transport</keyword>
<feature type="transmembrane region" description="Helical" evidence="8">
    <location>
        <begin position="332"/>
        <end position="354"/>
    </location>
</feature>
<dbReference type="NCBIfam" id="NF037955">
    <property type="entry name" value="mfs"/>
    <property type="match status" value="1"/>
</dbReference>
<feature type="transmembrane region" description="Helical" evidence="8">
    <location>
        <begin position="12"/>
        <end position="32"/>
    </location>
</feature>
<dbReference type="AlphaFoldDB" id="A0A1H2Z852"/>
<dbReference type="PANTHER" id="PTHR23522:SF10">
    <property type="entry name" value="3-PHENYLPROPIONIC ACID TRANSPORTER-RELATED"/>
    <property type="match status" value="1"/>
</dbReference>
<feature type="transmembrane region" description="Helical" evidence="8">
    <location>
        <begin position="271"/>
        <end position="289"/>
    </location>
</feature>
<evidence type="ECO:0000256" key="6">
    <source>
        <dbReference type="ARBA" id="ARBA00022989"/>
    </source>
</evidence>
<reference evidence="10 11" key="1">
    <citation type="submission" date="2016-10" db="EMBL/GenBank/DDBJ databases">
        <authorList>
            <person name="de Groot N.N."/>
        </authorList>
    </citation>
    <scope>NUCLEOTIDE SEQUENCE [LARGE SCALE GENOMIC DNA]</scope>
    <source>
        <strain evidence="10 11">DSM 17890</strain>
    </source>
</reference>
<feature type="transmembrane region" description="Helical" evidence="8">
    <location>
        <begin position="295"/>
        <end position="320"/>
    </location>
</feature>
<evidence type="ECO:0000313" key="11">
    <source>
        <dbReference type="Proteomes" id="UP000199118"/>
    </source>
</evidence>
<feature type="transmembrane region" description="Helical" evidence="8">
    <location>
        <begin position="44"/>
        <end position="62"/>
    </location>
</feature>
<name>A0A1H2Z852_9RHOB</name>
<evidence type="ECO:0000256" key="8">
    <source>
        <dbReference type="SAM" id="Phobius"/>
    </source>
</evidence>
<dbReference type="Gene3D" id="1.20.1250.20">
    <property type="entry name" value="MFS general substrate transporter like domains"/>
    <property type="match status" value="2"/>
</dbReference>
<dbReference type="GO" id="GO:0030395">
    <property type="term" value="F:lactose binding"/>
    <property type="evidence" value="ECO:0007669"/>
    <property type="project" value="TreeGrafter"/>
</dbReference>
<accession>A0A1H2Z852</accession>
<feature type="transmembrane region" description="Helical" evidence="8">
    <location>
        <begin position="99"/>
        <end position="125"/>
    </location>
</feature>
<evidence type="ECO:0000256" key="5">
    <source>
        <dbReference type="ARBA" id="ARBA00022692"/>
    </source>
</evidence>
<dbReference type="InterPro" id="IPR024989">
    <property type="entry name" value="MFS_assoc_dom"/>
</dbReference>
<dbReference type="STRING" id="356660.SAMN05444336_103385"/>
<dbReference type="Pfam" id="PF12832">
    <property type="entry name" value="MFS_1_like"/>
    <property type="match status" value="1"/>
</dbReference>
<dbReference type="SUPFAM" id="SSF103473">
    <property type="entry name" value="MFS general substrate transporter"/>
    <property type="match status" value="1"/>
</dbReference>
<dbReference type="GO" id="GO:0015528">
    <property type="term" value="F:lactose:proton symporter activity"/>
    <property type="evidence" value="ECO:0007669"/>
    <property type="project" value="TreeGrafter"/>
</dbReference>
<feature type="transmembrane region" description="Helical" evidence="8">
    <location>
        <begin position="137"/>
        <end position="156"/>
    </location>
</feature>
<dbReference type="PANTHER" id="PTHR23522">
    <property type="entry name" value="BLL5896 PROTEIN"/>
    <property type="match status" value="1"/>
</dbReference>
<keyword evidence="7 8" id="KW-0472">Membrane</keyword>
<evidence type="ECO:0000259" key="9">
    <source>
        <dbReference type="Pfam" id="PF12832"/>
    </source>
</evidence>
<evidence type="ECO:0000313" key="10">
    <source>
        <dbReference type="EMBL" id="SDX12969.1"/>
    </source>
</evidence>
<dbReference type="Proteomes" id="UP000199118">
    <property type="component" value="Unassembled WGS sequence"/>
</dbReference>
<dbReference type="InterPro" id="IPR036259">
    <property type="entry name" value="MFS_trans_sf"/>
</dbReference>
<keyword evidence="4" id="KW-0997">Cell inner membrane</keyword>
<sequence length="390" mass="39803">MITPRAAAMIRTGGFYAALFGALGAHLPFWPLWLSDWGLSDGEIGAYLGAGIVLRLAAGLGLPVLADRREARRLTLGLVAGVGAALFVAHLAVGSKLALLALTMLTAGVFSAMIPISDALTGAAARVHRFEYAPVRAVGSAAFLAMNLGLGAALAFAGTDAILWVIVLCLLAAAALGATHPGGGKVKGAERPTLAEMRRLVTGRVFLTFTAAAGLAQASHGVIYAYGSVHWRALGVPEATIGMLWAAGVAVEVVLMAAFGPWLVRRFRPSGAIALAGGVGVVRWAAMTFDPEGAFLWVLQASHALTFAAAHLGIIAFIARGAPDRLAGAAQAVMQAFGTGILMAVASGAAAIAYPWLGAGAWWIAVAMSAAALILAVSARKMWDGGPLPA</sequence>
<protein>
    <submittedName>
        <fullName evidence="10">MFS transporter, PPP family, 3-phenylpropionic acid transporter</fullName>
    </submittedName>
</protein>
<organism evidence="10 11">
    <name type="scientific">Albimonas donghaensis</name>
    <dbReference type="NCBI Taxonomy" id="356660"/>
    <lineage>
        <taxon>Bacteria</taxon>
        <taxon>Pseudomonadati</taxon>
        <taxon>Pseudomonadota</taxon>
        <taxon>Alphaproteobacteria</taxon>
        <taxon>Rhodobacterales</taxon>
        <taxon>Paracoccaceae</taxon>
        <taxon>Albimonas</taxon>
    </lineage>
</organism>
<evidence type="ECO:0000256" key="4">
    <source>
        <dbReference type="ARBA" id="ARBA00022519"/>
    </source>
</evidence>
<dbReference type="GO" id="GO:0005886">
    <property type="term" value="C:plasma membrane"/>
    <property type="evidence" value="ECO:0007669"/>
    <property type="project" value="UniProtKB-SubCell"/>
</dbReference>